<evidence type="ECO:0000313" key="3">
    <source>
        <dbReference type="Proteomes" id="UP000075238"/>
    </source>
</evidence>
<keyword evidence="1" id="KW-0472">Membrane</keyword>
<keyword evidence="3" id="KW-1185">Reference proteome</keyword>
<dbReference type="Proteomes" id="UP000075238">
    <property type="component" value="Chromosome 1"/>
</dbReference>
<proteinExistence type="predicted"/>
<dbReference type="AlphaFoldDB" id="A0A142JKI8"/>
<dbReference type="RefSeq" id="WP_062799826.1">
    <property type="nucleotide sequence ID" value="NZ_CP014844.1"/>
</dbReference>
<dbReference type="KEGG" id="cnan:A2G96_13080"/>
<dbReference type="OrthoDB" id="6367129at2"/>
<dbReference type="EMBL" id="CP014844">
    <property type="protein sequence ID" value="AMR78600.1"/>
    <property type="molecule type" value="Genomic_DNA"/>
</dbReference>
<evidence type="ECO:0000256" key="1">
    <source>
        <dbReference type="SAM" id="Phobius"/>
    </source>
</evidence>
<name>A0A142JKI8_9BURK</name>
<gene>
    <name evidence="2" type="ORF">A2G96_13080</name>
</gene>
<feature type="transmembrane region" description="Helical" evidence="1">
    <location>
        <begin position="43"/>
        <end position="61"/>
    </location>
</feature>
<organism evidence="2 3">
    <name type="scientific">Cupriavidus nantongensis</name>
    <dbReference type="NCBI Taxonomy" id="1796606"/>
    <lineage>
        <taxon>Bacteria</taxon>
        <taxon>Pseudomonadati</taxon>
        <taxon>Pseudomonadota</taxon>
        <taxon>Betaproteobacteria</taxon>
        <taxon>Burkholderiales</taxon>
        <taxon>Burkholderiaceae</taxon>
        <taxon>Cupriavidus</taxon>
    </lineage>
</organism>
<protein>
    <submittedName>
        <fullName evidence="2">Uncharacterized protein</fullName>
    </submittedName>
</protein>
<dbReference type="STRING" id="1796606.A2G96_13080"/>
<accession>A0A142JKI8</accession>
<keyword evidence="1" id="KW-0812">Transmembrane</keyword>
<evidence type="ECO:0000313" key="2">
    <source>
        <dbReference type="EMBL" id="AMR78600.1"/>
    </source>
</evidence>
<keyword evidence="1" id="KW-1133">Transmembrane helix</keyword>
<dbReference type="InterPro" id="IPR021055">
    <property type="entry name" value="T4BSS_IcmL/DotI"/>
</dbReference>
<sequence>MTSPVQKAAASARPAANTDPIMRTLATSGFYKSGFSRQLTNNLVIGLALVGSIGLNIIQFVTRPGPQLLGMTEGGRLIPIVPLSKPFVSSEAVLQKVQKTATGAFSLDFDDTNLKAKLVALRPQFTRDGYASLMQQYDTSGLIEKIRSRRLVTSAVATGAGVIANEYDQGGVYTWETEMPIAITITGQSERKTYECLVKQTVKRLPIEDNPAGIATQSLRLTCNTKIN</sequence>
<dbReference type="Pfam" id="PF11393">
    <property type="entry name" value="T4BSS_DotI_IcmL"/>
    <property type="match status" value="1"/>
</dbReference>
<reference evidence="2 3" key="1">
    <citation type="submission" date="2016-03" db="EMBL/GenBank/DDBJ databases">
        <title>Complete genome sequence of a novel chlorpyrifos degrading bacterium, Cupriavidus nantongensis sp. X1.</title>
        <authorList>
            <person name="Fang L."/>
        </authorList>
    </citation>
    <scope>NUCLEOTIDE SEQUENCE [LARGE SCALE GENOMIC DNA]</scope>
    <source>
        <strain evidence="2 3">X1</strain>
    </source>
</reference>
<dbReference type="CDD" id="cd16385">
    <property type="entry name" value="IcmL"/>
    <property type="match status" value="1"/>
</dbReference>